<keyword evidence="1" id="KW-0560">Oxidoreductase</keyword>
<keyword evidence="4" id="KW-1185">Reference proteome</keyword>
<dbReference type="GO" id="GO:0016491">
    <property type="term" value="F:oxidoreductase activity"/>
    <property type="evidence" value="ECO:0007669"/>
    <property type="project" value="UniProtKB-KW"/>
</dbReference>
<dbReference type="EMBL" id="ML977357">
    <property type="protein sequence ID" value="KAF2107101.1"/>
    <property type="molecule type" value="Genomic_DNA"/>
</dbReference>
<dbReference type="InterPro" id="IPR044053">
    <property type="entry name" value="AsaB-like"/>
</dbReference>
<name>A0A6A5YLL3_9PLEO</name>
<dbReference type="Proteomes" id="UP000799770">
    <property type="component" value="Unassembled WGS sequence"/>
</dbReference>
<accession>A0A6A5YLL3</accession>
<dbReference type="PANTHER" id="PTHR34598:SF3">
    <property type="entry name" value="OXIDOREDUCTASE AN1597"/>
    <property type="match status" value="1"/>
</dbReference>
<dbReference type="OrthoDB" id="412788at2759"/>
<proteinExistence type="inferred from homology"/>
<dbReference type="AlphaFoldDB" id="A0A6A5YLL3"/>
<sequence length="108" mass="12278">MINVWRVLVGPNDDWPLAMCDFQSVNTQDDVLTNDCLHYNSVGENQILHPNPAHTWYYLSDQTETEPFVFRNAASRGNRACAYHASVENPSSKGPPRQSIEVRVVAFR</sequence>
<evidence type="ECO:0000313" key="4">
    <source>
        <dbReference type="Proteomes" id="UP000799770"/>
    </source>
</evidence>
<evidence type="ECO:0000256" key="1">
    <source>
        <dbReference type="ARBA" id="ARBA00023002"/>
    </source>
</evidence>
<evidence type="ECO:0000256" key="2">
    <source>
        <dbReference type="ARBA" id="ARBA00023604"/>
    </source>
</evidence>
<dbReference type="PANTHER" id="PTHR34598">
    <property type="entry name" value="BLL6449 PROTEIN"/>
    <property type="match status" value="1"/>
</dbReference>
<comment type="similarity">
    <text evidence="2">Belongs to the asaB hydroxylase/desaturase family.</text>
</comment>
<evidence type="ECO:0000313" key="3">
    <source>
        <dbReference type="EMBL" id="KAF2107101.1"/>
    </source>
</evidence>
<dbReference type="NCBIfam" id="NF041278">
    <property type="entry name" value="CmcJ_NvfI_EfuI"/>
    <property type="match status" value="1"/>
</dbReference>
<gene>
    <name evidence="3" type="ORF">BDV96DRAFT_309340</name>
</gene>
<protein>
    <submittedName>
        <fullName evidence="3">Uncharacterized protein</fullName>
    </submittedName>
</protein>
<reference evidence="3" key="1">
    <citation type="journal article" date="2020" name="Stud. Mycol.">
        <title>101 Dothideomycetes genomes: a test case for predicting lifestyles and emergence of pathogens.</title>
        <authorList>
            <person name="Haridas S."/>
            <person name="Albert R."/>
            <person name="Binder M."/>
            <person name="Bloem J."/>
            <person name="Labutti K."/>
            <person name="Salamov A."/>
            <person name="Andreopoulos B."/>
            <person name="Baker S."/>
            <person name="Barry K."/>
            <person name="Bills G."/>
            <person name="Bluhm B."/>
            <person name="Cannon C."/>
            <person name="Castanera R."/>
            <person name="Culley D."/>
            <person name="Daum C."/>
            <person name="Ezra D."/>
            <person name="Gonzalez J."/>
            <person name="Henrissat B."/>
            <person name="Kuo A."/>
            <person name="Liang C."/>
            <person name="Lipzen A."/>
            <person name="Lutzoni F."/>
            <person name="Magnuson J."/>
            <person name="Mondo S."/>
            <person name="Nolan M."/>
            <person name="Ohm R."/>
            <person name="Pangilinan J."/>
            <person name="Park H.-J."/>
            <person name="Ramirez L."/>
            <person name="Alfaro M."/>
            <person name="Sun H."/>
            <person name="Tritt A."/>
            <person name="Yoshinaga Y."/>
            <person name="Zwiers L.-H."/>
            <person name="Turgeon B."/>
            <person name="Goodwin S."/>
            <person name="Spatafora J."/>
            <person name="Crous P."/>
            <person name="Grigoriev I."/>
        </authorList>
    </citation>
    <scope>NUCLEOTIDE SEQUENCE</scope>
    <source>
        <strain evidence="3">CBS 627.86</strain>
    </source>
</reference>
<organism evidence="3 4">
    <name type="scientific">Lophiotrema nucula</name>
    <dbReference type="NCBI Taxonomy" id="690887"/>
    <lineage>
        <taxon>Eukaryota</taxon>
        <taxon>Fungi</taxon>
        <taxon>Dikarya</taxon>
        <taxon>Ascomycota</taxon>
        <taxon>Pezizomycotina</taxon>
        <taxon>Dothideomycetes</taxon>
        <taxon>Pleosporomycetidae</taxon>
        <taxon>Pleosporales</taxon>
        <taxon>Lophiotremataceae</taxon>
        <taxon>Lophiotrema</taxon>
    </lineage>
</organism>